<evidence type="ECO:0000313" key="6">
    <source>
        <dbReference type="Ensembl" id="ENSONIP00000067233.1"/>
    </source>
</evidence>
<gene>
    <name evidence="6" type="primary">LOC100692653</name>
</gene>
<dbReference type="SMART" id="SM00327">
    <property type="entry name" value="VWA"/>
    <property type="match status" value="1"/>
</dbReference>
<reference evidence="6" key="3">
    <citation type="submission" date="2025-09" db="UniProtKB">
        <authorList>
            <consortium name="Ensembl"/>
        </authorList>
    </citation>
    <scope>IDENTIFICATION</scope>
</reference>
<name>A0A669E386_ORENI</name>
<dbReference type="InterPro" id="IPR036465">
    <property type="entry name" value="vWFA_dom_sf"/>
</dbReference>
<sequence>MAFIGDADPFTASIPATKVELTVSCRNLLDRDTFSKSDPICVLYTQGIANREWREFGRTEVIDNTLNPDFVRKFILDYFFEERQNLRFDLLECITFKAFKLESMRPISCFVFLFSSGIPGKKCGTIIVRAEEVSNCRVRSVMLQFCGNKLDKKDFFGKSDPFLVFYRSNEDGSYTICHKTEVVKNTLDPVWQAFKIPVRALCNGDYDRSIKVEVYDWDRDGGHDFIGEFSTSYREMSRSQSQFHVYEVLNPKKKGKKKKKYQNSGTVGCYCYSSCPNIPGGSRHNYSVMLMCNPSQPTSLHYMSPYQLNDYAMALRAVGEIIQDYDSDKMFPALGFGAKLPPDGRVSHEFALNGNPQNPYCTGIEGVMEAYYQSLKSVRLYGPTHFSPVINHVARYASAVTDGSQYFILLIISDGVITDMAQTKESIVNASSLPMSIIIVGVGPAEFDEMIELDGDEERISSQGRYAERDIVQFVPFRDYIDRRGNHILSMARLAKEVLAEIPDQFLSYMRTRGIKPGPLPPPYTPCPPPAINPLLTRRVSRI</sequence>
<dbReference type="SUPFAM" id="SSF53300">
    <property type="entry name" value="vWA-like"/>
    <property type="match status" value="1"/>
</dbReference>
<keyword evidence="2" id="KW-0479">Metal-binding</keyword>
<dbReference type="CDD" id="cd04047">
    <property type="entry name" value="C2B_Copine"/>
    <property type="match status" value="1"/>
</dbReference>
<organism evidence="6 7">
    <name type="scientific">Oreochromis niloticus</name>
    <name type="common">Nile tilapia</name>
    <name type="synonym">Tilapia nilotica</name>
    <dbReference type="NCBI Taxonomy" id="8128"/>
    <lineage>
        <taxon>Eukaryota</taxon>
        <taxon>Metazoa</taxon>
        <taxon>Chordata</taxon>
        <taxon>Craniata</taxon>
        <taxon>Vertebrata</taxon>
        <taxon>Euteleostomi</taxon>
        <taxon>Actinopterygii</taxon>
        <taxon>Neopterygii</taxon>
        <taxon>Teleostei</taxon>
        <taxon>Neoteleostei</taxon>
        <taxon>Acanthomorphata</taxon>
        <taxon>Ovalentaria</taxon>
        <taxon>Cichlomorphae</taxon>
        <taxon>Cichliformes</taxon>
        <taxon>Cichlidae</taxon>
        <taxon>African cichlids</taxon>
        <taxon>Pseudocrenilabrinae</taxon>
        <taxon>Oreochromini</taxon>
        <taxon>Oreochromis</taxon>
    </lineage>
</organism>
<keyword evidence="4" id="KW-0106">Calcium</keyword>
<dbReference type="InterPro" id="IPR045052">
    <property type="entry name" value="Copine"/>
</dbReference>
<dbReference type="InterPro" id="IPR010734">
    <property type="entry name" value="Copine_C"/>
</dbReference>
<dbReference type="SUPFAM" id="SSF49562">
    <property type="entry name" value="C2 domain (Calcium/lipid-binding domain, CaLB)"/>
    <property type="match status" value="2"/>
</dbReference>
<dbReference type="CDD" id="cd04048">
    <property type="entry name" value="C2A_Copine"/>
    <property type="match status" value="1"/>
</dbReference>
<dbReference type="InterPro" id="IPR000008">
    <property type="entry name" value="C2_dom"/>
</dbReference>
<dbReference type="Ensembl" id="ENSONIT00000043780.1">
    <property type="protein sequence ID" value="ENSONIP00000067233.1"/>
    <property type="gene ID" value="ENSONIG00000015482.2"/>
</dbReference>
<dbReference type="PANTHER" id="PTHR10857">
    <property type="entry name" value="COPINE"/>
    <property type="match status" value="1"/>
</dbReference>
<dbReference type="GO" id="GO:0005886">
    <property type="term" value="C:plasma membrane"/>
    <property type="evidence" value="ECO:0007669"/>
    <property type="project" value="TreeGrafter"/>
</dbReference>
<dbReference type="GeneTree" id="ENSGT00940000166219"/>
<keyword evidence="7" id="KW-1185">Reference proteome</keyword>
<dbReference type="FunFam" id="2.60.40.150:FF:000486">
    <property type="entry name" value="Copine family member IX"/>
    <property type="match status" value="1"/>
</dbReference>
<evidence type="ECO:0000256" key="4">
    <source>
        <dbReference type="ARBA" id="ARBA00022837"/>
    </source>
</evidence>
<comment type="similarity">
    <text evidence="1">Belongs to the copine family.</text>
</comment>
<dbReference type="AlphaFoldDB" id="A0A669E386"/>
<evidence type="ECO:0000256" key="3">
    <source>
        <dbReference type="ARBA" id="ARBA00022737"/>
    </source>
</evidence>
<keyword evidence="3" id="KW-0677">Repeat</keyword>
<dbReference type="GO" id="GO:0046872">
    <property type="term" value="F:metal ion binding"/>
    <property type="evidence" value="ECO:0007669"/>
    <property type="project" value="UniProtKB-KW"/>
</dbReference>
<dbReference type="GO" id="GO:0071277">
    <property type="term" value="P:cellular response to calcium ion"/>
    <property type="evidence" value="ECO:0007669"/>
    <property type="project" value="TreeGrafter"/>
</dbReference>
<dbReference type="Pfam" id="PF07002">
    <property type="entry name" value="Copine"/>
    <property type="match status" value="1"/>
</dbReference>
<feature type="domain" description="C2" evidence="5">
    <location>
        <begin position="1"/>
        <end position="120"/>
    </location>
</feature>
<reference evidence="7" key="1">
    <citation type="submission" date="2012-01" db="EMBL/GenBank/DDBJ databases">
        <title>The Genome Sequence of Oreochromis niloticus (Nile Tilapia).</title>
        <authorList>
            <consortium name="Broad Institute Genome Assembly Team"/>
            <consortium name="Broad Institute Sequencing Platform"/>
            <person name="Di Palma F."/>
            <person name="Johnson J."/>
            <person name="Lander E.S."/>
            <person name="Lindblad-Toh K."/>
        </authorList>
    </citation>
    <scope>NUCLEOTIDE SEQUENCE [LARGE SCALE GENOMIC DNA]</scope>
</reference>
<dbReference type="FunFam" id="2.60.40.150:FF:000013">
    <property type="entry name" value="copine-9 isoform X1"/>
    <property type="match status" value="1"/>
</dbReference>
<dbReference type="PROSITE" id="PS50004">
    <property type="entry name" value="C2"/>
    <property type="match status" value="2"/>
</dbReference>
<dbReference type="Gene3D" id="2.60.40.150">
    <property type="entry name" value="C2 domain"/>
    <property type="match status" value="2"/>
</dbReference>
<dbReference type="Pfam" id="PF00168">
    <property type="entry name" value="C2"/>
    <property type="match status" value="2"/>
</dbReference>
<protein>
    <submittedName>
        <fullName evidence="6">Copine VIII</fullName>
    </submittedName>
</protein>
<feature type="domain" description="C2" evidence="5">
    <location>
        <begin position="122"/>
        <end position="246"/>
    </location>
</feature>
<dbReference type="InterPro" id="IPR002035">
    <property type="entry name" value="VWF_A"/>
</dbReference>
<dbReference type="InterPro" id="IPR035892">
    <property type="entry name" value="C2_domain_sf"/>
</dbReference>
<evidence type="ECO:0000256" key="2">
    <source>
        <dbReference type="ARBA" id="ARBA00022723"/>
    </source>
</evidence>
<accession>A0A669E386</accession>
<dbReference type="SMART" id="SM00239">
    <property type="entry name" value="C2"/>
    <property type="match status" value="2"/>
</dbReference>
<evidence type="ECO:0000313" key="7">
    <source>
        <dbReference type="Proteomes" id="UP000005207"/>
    </source>
</evidence>
<reference evidence="6" key="2">
    <citation type="submission" date="2025-08" db="UniProtKB">
        <authorList>
            <consortium name="Ensembl"/>
        </authorList>
    </citation>
    <scope>IDENTIFICATION</scope>
</reference>
<dbReference type="InterPro" id="IPR037768">
    <property type="entry name" value="C2B_Copine"/>
</dbReference>
<dbReference type="GO" id="GO:0005544">
    <property type="term" value="F:calcium-dependent phospholipid binding"/>
    <property type="evidence" value="ECO:0007669"/>
    <property type="project" value="InterPro"/>
</dbReference>
<evidence type="ECO:0000256" key="1">
    <source>
        <dbReference type="ARBA" id="ARBA00009048"/>
    </source>
</evidence>
<dbReference type="Proteomes" id="UP000005207">
    <property type="component" value="Linkage group LG7"/>
</dbReference>
<dbReference type="PANTHER" id="PTHR10857:SF133">
    <property type="entry name" value="COPINE-8"/>
    <property type="match status" value="1"/>
</dbReference>
<proteinExistence type="inferred from homology"/>
<evidence type="ECO:0000259" key="5">
    <source>
        <dbReference type="PROSITE" id="PS50004"/>
    </source>
</evidence>